<keyword evidence="1" id="KW-0479">Metal-binding</keyword>
<dbReference type="InterPro" id="IPR036396">
    <property type="entry name" value="Cyt_P450_sf"/>
</dbReference>
<dbReference type="InterPro" id="IPR050121">
    <property type="entry name" value="Cytochrome_P450_monoxygenase"/>
</dbReference>
<dbReference type="Proteomes" id="UP001201262">
    <property type="component" value="Unassembled WGS sequence"/>
</dbReference>
<dbReference type="InterPro" id="IPR001128">
    <property type="entry name" value="Cyt_P450"/>
</dbReference>
<dbReference type="GO" id="GO:0005506">
    <property type="term" value="F:iron ion binding"/>
    <property type="evidence" value="ECO:0007669"/>
    <property type="project" value="InterPro"/>
</dbReference>
<dbReference type="InterPro" id="IPR002401">
    <property type="entry name" value="Cyt_P450_E_grp-I"/>
</dbReference>
<dbReference type="PANTHER" id="PTHR24305">
    <property type="entry name" value="CYTOCHROME P450"/>
    <property type="match status" value="1"/>
</dbReference>
<dbReference type="Pfam" id="PF00067">
    <property type="entry name" value="p450"/>
    <property type="match status" value="1"/>
</dbReference>
<evidence type="ECO:0000313" key="2">
    <source>
        <dbReference type="EMBL" id="KAH8705044.1"/>
    </source>
</evidence>
<dbReference type="SUPFAM" id="SSF48264">
    <property type="entry name" value="Cytochrome P450"/>
    <property type="match status" value="1"/>
</dbReference>
<organism evidence="2 3">
    <name type="scientific">Talaromyces proteolyticus</name>
    <dbReference type="NCBI Taxonomy" id="1131652"/>
    <lineage>
        <taxon>Eukaryota</taxon>
        <taxon>Fungi</taxon>
        <taxon>Dikarya</taxon>
        <taxon>Ascomycota</taxon>
        <taxon>Pezizomycotina</taxon>
        <taxon>Eurotiomycetes</taxon>
        <taxon>Eurotiomycetidae</taxon>
        <taxon>Eurotiales</taxon>
        <taxon>Trichocomaceae</taxon>
        <taxon>Talaromyces</taxon>
        <taxon>Talaromyces sect. Bacilispori</taxon>
    </lineage>
</organism>
<dbReference type="CDD" id="cd11069">
    <property type="entry name" value="CYP_FUM15-like"/>
    <property type="match status" value="1"/>
</dbReference>
<dbReference type="EMBL" id="JAJTJA010000001">
    <property type="protein sequence ID" value="KAH8705044.1"/>
    <property type="molecule type" value="Genomic_DNA"/>
</dbReference>
<proteinExistence type="predicted"/>
<keyword evidence="1" id="KW-0408">Iron</keyword>
<accession>A0AAD4L0W4</accession>
<comment type="cofactor">
    <cofactor evidence="1">
        <name>heme</name>
        <dbReference type="ChEBI" id="CHEBI:30413"/>
    </cofactor>
</comment>
<dbReference type="GO" id="GO:0016705">
    <property type="term" value="F:oxidoreductase activity, acting on paired donors, with incorporation or reduction of molecular oxygen"/>
    <property type="evidence" value="ECO:0007669"/>
    <property type="project" value="InterPro"/>
</dbReference>
<dbReference type="GeneID" id="70243725"/>
<evidence type="ECO:0000256" key="1">
    <source>
        <dbReference type="PIRSR" id="PIRSR602401-1"/>
    </source>
</evidence>
<evidence type="ECO:0000313" key="3">
    <source>
        <dbReference type="Proteomes" id="UP001201262"/>
    </source>
</evidence>
<keyword evidence="1" id="KW-0349">Heme</keyword>
<dbReference type="PRINTS" id="PR00463">
    <property type="entry name" value="EP450I"/>
</dbReference>
<dbReference type="PRINTS" id="PR00385">
    <property type="entry name" value="P450"/>
</dbReference>
<reference evidence="2" key="1">
    <citation type="submission" date="2021-12" db="EMBL/GenBank/DDBJ databases">
        <title>Convergent genome expansion in fungi linked to evolution of root-endophyte symbiosis.</title>
        <authorList>
            <consortium name="DOE Joint Genome Institute"/>
            <person name="Ke Y.-H."/>
            <person name="Bonito G."/>
            <person name="Liao H.-L."/>
            <person name="Looney B."/>
            <person name="Rojas-Flechas A."/>
            <person name="Nash J."/>
            <person name="Hameed K."/>
            <person name="Schadt C."/>
            <person name="Martin F."/>
            <person name="Crous P.W."/>
            <person name="Miettinen O."/>
            <person name="Magnuson J.K."/>
            <person name="Labbe J."/>
            <person name="Jacobson D."/>
            <person name="Doktycz M.J."/>
            <person name="Veneault-Fourrey C."/>
            <person name="Kuo A."/>
            <person name="Mondo S."/>
            <person name="Calhoun S."/>
            <person name="Riley R."/>
            <person name="Ohm R."/>
            <person name="LaButti K."/>
            <person name="Andreopoulos B."/>
            <person name="Pangilinan J."/>
            <person name="Nolan M."/>
            <person name="Tritt A."/>
            <person name="Clum A."/>
            <person name="Lipzen A."/>
            <person name="Daum C."/>
            <person name="Barry K."/>
            <person name="Grigoriev I.V."/>
            <person name="Vilgalys R."/>
        </authorList>
    </citation>
    <scope>NUCLEOTIDE SEQUENCE</scope>
    <source>
        <strain evidence="2">PMI_201</strain>
    </source>
</reference>
<gene>
    <name evidence="2" type="ORF">BGW36DRAFT_353471</name>
</gene>
<dbReference type="GO" id="GO:0020037">
    <property type="term" value="F:heme binding"/>
    <property type="evidence" value="ECO:0007669"/>
    <property type="project" value="InterPro"/>
</dbReference>
<dbReference type="Gene3D" id="1.10.630.10">
    <property type="entry name" value="Cytochrome P450"/>
    <property type="match status" value="1"/>
</dbReference>
<dbReference type="RefSeq" id="XP_046077665.1">
    <property type="nucleotide sequence ID" value="XM_046213438.1"/>
</dbReference>
<dbReference type="PANTHER" id="PTHR24305:SF227">
    <property type="entry name" value="P450, PUTATIVE (EUROFUNG)-RELATED"/>
    <property type="match status" value="1"/>
</dbReference>
<sequence length="549" mass="61231">MASWSLIGIIVAVLVIKFKPEYSVHESYFLTVPAAILISWILRFIYSAILYPVYFTPVKHIPTPPNRSWLRGNTGVLTLKFPTDLATKWIKNVPNSGLIRYYAIGNLERVLVVSPKAISDLLVAKSYDFIRPDIAHIQLSTITGEGLLVAEGDVHKTQRKTLMPSFSYRHIKDLYPIFWSKAIQMVNEIEKGLPKNGNTIQVSTWSSRAMLDIIGLAGMSYDFNSVKDPTNELSGHYSNLLSTPSGYQRIVATFCLFVIGFKYYTSIPTPYIRGMLHSVQCIRDTAKQILLEKQAKLKRGEDIGIDILSVAMRSGNFSDENLIDQMMTFLAAGHETTSTAFQFAVYAMSKHQHIQTRLREELREKLPLSLLVESKDDEGYKTEPIPASAIDNNFPYLNAFLNEVLRYYPSVPFTSREAAHDTTLAGQHVPKGTNILISPEIINKDEDLWGADAKVFNPDRWLADAGTNNNGGNKSNGGAISNYAFGTFIHGPRSCIGQGFARAELAIFVAVFVSKFEVALKDPEKKLEVRQIITQAPADGVVVNLKVLS</sequence>
<keyword evidence="3" id="KW-1185">Reference proteome</keyword>
<name>A0AAD4L0W4_9EURO</name>
<feature type="binding site" description="axial binding residue" evidence="1">
    <location>
        <position position="495"/>
    </location>
    <ligand>
        <name>heme</name>
        <dbReference type="ChEBI" id="CHEBI:30413"/>
    </ligand>
    <ligandPart>
        <name>Fe</name>
        <dbReference type="ChEBI" id="CHEBI:18248"/>
    </ligandPart>
</feature>
<protein>
    <submittedName>
        <fullName evidence="2">Cytochrome P450</fullName>
    </submittedName>
</protein>
<dbReference type="GO" id="GO:0004497">
    <property type="term" value="F:monooxygenase activity"/>
    <property type="evidence" value="ECO:0007669"/>
    <property type="project" value="InterPro"/>
</dbReference>
<dbReference type="FunFam" id="1.10.630.10:FF:000051">
    <property type="entry name" value="Cytochrome P450 monooxygenase (Fum15)"/>
    <property type="match status" value="1"/>
</dbReference>
<dbReference type="AlphaFoldDB" id="A0AAD4L0W4"/>
<comment type="caution">
    <text evidence="2">The sequence shown here is derived from an EMBL/GenBank/DDBJ whole genome shotgun (WGS) entry which is preliminary data.</text>
</comment>